<dbReference type="RefSeq" id="WP_090155605.1">
    <property type="nucleotide sequence ID" value="NZ_FNAN01000016.1"/>
</dbReference>
<reference evidence="4" key="1">
    <citation type="submission" date="2016-10" db="EMBL/GenBank/DDBJ databases">
        <authorList>
            <person name="Varghese N."/>
            <person name="Submissions S."/>
        </authorList>
    </citation>
    <scope>NUCLEOTIDE SEQUENCE [LARGE SCALE GENOMIC DNA]</scope>
    <source>
        <strain evidence="4">DSM 25329</strain>
    </source>
</reference>
<dbReference type="AlphaFoldDB" id="A0A1G7SDN4"/>
<evidence type="ECO:0000313" key="4">
    <source>
        <dbReference type="Proteomes" id="UP000198748"/>
    </source>
</evidence>
<feature type="compositionally biased region" description="Basic and acidic residues" evidence="1">
    <location>
        <begin position="451"/>
        <end position="461"/>
    </location>
</feature>
<evidence type="ECO:0000256" key="1">
    <source>
        <dbReference type="SAM" id="MobiDB-lite"/>
    </source>
</evidence>
<gene>
    <name evidence="3" type="ORF">SAMN04487996_11677</name>
</gene>
<sequence length="570" mass="64392">MSTIRTSADDLTLAENGHAAESDSAPAAVSSWPEWQKILFRIAFVFFLAMSIPNSAGWYTDLVTFDWTRLHYRDVYDIARFGSGLDLFGRTLFGSTMEGYATWIITLLASIGAGLVWTVIVKAIKREPKAYNLLYYWIRVVVRYRAGIGIIGFGYTKLMPTQMPYPSFGLLNTNFGDFTLQKIYWLSVGIVPWYQVFAGVVELTAGILLFFRGTTMLGAILLLGALGDIVYVNFAYDGGVHVYSSYFVLLAAFLLIKDIPKLWNLLILERFTVPDNYYPAFSQKWQRYTRTGLKAGVLGLFVCYLFWLQYVNFKYDPYKQPSTAGIKALRGNYNVTEFKINNKEIAYSPTDTVRWQWATFEKWTTLTFKVNKPTPLDLSNGGGAPMRDLGRTFELTGTGGGQRVFHYLADTLEHTLYLQDKYARNGPRDGVGQLQQREARQGQAGAGEGTRAAREGAHTEGEQPQQSGKRGNGREGNSRNWISKAALARIGDENRMIDPLGQSARREREFAGKQRRDKRKRMILTYSTTDGSRVILKGINEKKDSIYVVLDRVERPYVLAKSTLNAGKYD</sequence>
<accession>A0A1G7SDN4</accession>
<feature type="transmembrane region" description="Helical" evidence="2">
    <location>
        <begin position="38"/>
        <end position="59"/>
    </location>
</feature>
<keyword evidence="2" id="KW-1133">Transmembrane helix</keyword>
<proteinExistence type="predicted"/>
<feature type="region of interest" description="Disordered" evidence="1">
    <location>
        <begin position="427"/>
        <end position="479"/>
    </location>
</feature>
<evidence type="ECO:0000313" key="3">
    <source>
        <dbReference type="EMBL" id="SDG21081.1"/>
    </source>
</evidence>
<evidence type="ECO:0008006" key="5">
    <source>
        <dbReference type="Google" id="ProtNLM"/>
    </source>
</evidence>
<dbReference type="EMBL" id="FNAN01000016">
    <property type="protein sequence ID" value="SDG21081.1"/>
    <property type="molecule type" value="Genomic_DNA"/>
</dbReference>
<keyword evidence="4" id="KW-1185">Reference proteome</keyword>
<dbReference type="OrthoDB" id="102112at2"/>
<feature type="transmembrane region" description="Helical" evidence="2">
    <location>
        <begin position="100"/>
        <end position="121"/>
    </location>
</feature>
<feature type="transmembrane region" description="Helical" evidence="2">
    <location>
        <begin position="240"/>
        <end position="256"/>
    </location>
</feature>
<name>A0A1G7SDN4_9BACT</name>
<feature type="transmembrane region" description="Helical" evidence="2">
    <location>
        <begin position="217"/>
        <end position="234"/>
    </location>
</feature>
<dbReference type="STRING" id="659014.SAMN04487996_11677"/>
<feature type="transmembrane region" description="Helical" evidence="2">
    <location>
        <begin position="133"/>
        <end position="155"/>
    </location>
</feature>
<dbReference type="Proteomes" id="UP000198748">
    <property type="component" value="Unassembled WGS sequence"/>
</dbReference>
<feature type="transmembrane region" description="Helical" evidence="2">
    <location>
        <begin position="292"/>
        <end position="310"/>
    </location>
</feature>
<keyword evidence="2" id="KW-0812">Transmembrane</keyword>
<keyword evidence="2" id="KW-0472">Membrane</keyword>
<protein>
    <recommendedName>
        <fullName evidence="5">DoxX family protein</fullName>
    </recommendedName>
</protein>
<organism evidence="3 4">
    <name type="scientific">Dyadobacter soli</name>
    <dbReference type="NCBI Taxonomy" id="659014"/>
    <lineage>
        <taxon>Bacteria</taxon>
        <taxon>Pseudomonadati</taxon>
        <taxon>Bacteroidota</taxon>
        <taxon>Cytophagia</taxon>
        <taxon>Cytophagales</taxon>
        <taxon>Spirosomataceae</taxon>
        <taxon>Dyadobacter</taxon>
    </lineage>
</organism>
<evidence type="ECO:0000256" key="2">
    <source>
        <dbReference type="SAM" id="Phobius"/>
    </source>
</evidence>
<feature type="transmembrane region" description="Helical" evidence="2">
    <location>
        <begin position="183"/>
        <end position="210"/>
    </location>
</feature>